<dbReference type="EMBL" id="JAKMXF010000199">
    <property type="protein sequence ID" value="KAI6655431.1"/>
    <property type="molecule type" value="Genomic_DNA"/>
</dbReference>
<reference evidence="1 2" key="1">
    <citation type="journal article" date="2023" name="BMC Biol.">
        <title>The compact genome of the sponge Oopsacas minuta (Hexactinellida) is lacking key metazoan core genes.</title>
        <authorList>
            <person name="Santini S."/>
            <person name="Schenkelaars Q."/>
            <person name="Jourda C."/>
            <person name="Duchesne M."/>
            <person name="Belahbib H."/>
            <person name="Rocher C."/>
            <person name="Selva M."/>
            <person name="Riesgo A."/>
            <person name="Vervoort M."/>
            <person name="Leys S.P."/>
            <person name="Kodjabachian L."/>
            <person name="Le Bivic A."/>
            <person name="Borchiellini C."/>
            <person name="Claverie J.M."/>
            <person name="Renard E."/>
        </authorList>
    </citation>
    <scope>NUCLEOTIDE SEQUENCE [LARGE SCALE GENOMIC DNA]</scope>
    <source>
        <strain evidence="1">SPO-2</strain>
    </source>
</reference>
<dbReference type="Proteomes" id="UP001165289">
    <property type="component" value="Unassembled WGS sequence"/>
</dbReference>
<comment type="caution">
    <text evidence="1">The sequence shown here is derived from an EMBL/GenBank/DDBJ whole genome shotgun (WGS) entry which is preliminary data.</text>
</comment>
<gene>
    <name evidence="1" type="ORF">LOD99_2266</name>
</gene>
<organism evidence="1 2">
    <name type="scientific">Oopsacas minuta</name>
    <dbReference type="NCBI Taxonomy" id="111878"/>
    <lineage>
        <taxon>Eukaryota</taxon>
        <taxon>Metazoa</taxon>
        <taxon>Porifera</taxon>
        <taxon>Hexactinellida</taxon>
        <taxon>Hexasterophora</taxon>
        <taxon>Lyssacinosida</taxon>
        <taxon>Leucopsacidae</taxon>
        <taxon>Oopsacas</taxon>
    </lineage>
</organism>
<sequence length="153" mass="17668">MSRLCEKCSVWTEAKRNDRAAENEKWLECHKSTVTETIVDLLKRAYNAILKREIVSDYSRCYQKKSNFQRRKRARIFEQQRKKALLKAEGGQFGDENVQEKRSMAGPEDVVCRGESGSLVSLLSRHGLLLIHRIVLMSPIPRAAYVTKENQTL</sequence>
<accession>A0AAV7K2R4</accession>
<protein>
    <submittedName>
        <fullName evidence="1">Uncharacterized protein</fullName>
    </submittedName>
</protein>
<evidence type="ECO:0000313" key="1">
    <source>
        <dbReference type="EMBL" id="KAI6655431.1"/>
    </source>
</evidence>
<evidence type="ECO:0000313" key="2">
    <source>
        <dbReference type="Proteomes" id="UP001165289"/>
    </source>
</evidence>
<dbReference type="AlphaFoldDB" id="A0AAV7K2R4"/>
<name>A0AAV7K2R4_9METZ</name>
<proteinExistence type="predicted"/>
<keyword evidence="2" id="KW-1185">Reference proteome</keyword>